<protein>
    <submittedName>
        <fullName evidence="1">DUF498</fullName>
    </submittedName>
</protein>
<dbReference type="SUPFAM" id="SSF64076">
    <property type="entry name" value="MTH938-like"/>
    <property type="match status" value="1"/>
</dbReference>
<dbReference type="PANTHER" id="PTHR15811:SF5">
    <property type="entry name" value="MTH938 DOMAIN-CONTAINING PROTEIN"/>
    <property type="match status" value="1"/>
</dbReference>
<evidence type="ECO:0000313" key="1">
    <source>
        <dbReference type="EMBL" id="QTA91298.1"/>
    </source>
</evidence>
<evidence type="ECO:0000313" key="2">
    <source>
        <dbReference type="Proteomes" id="UP000663722"/>
    </source>
</evidence>
<dbReference type="Gene3D" id="3.40.1230.10">
    <property type="entry name" value="MTH938-like"/>
    <property type="match status" value="1"/>
</dbReference>
<dbReference type="RefSeq" id="WP_207679141.1">
    <property type="nucleotide sequence ID" value="NZ_CP061800.1"/>
</dbReference>
<name>A0A975BTF5_9BACT</name>
<dbReference type="EMBL" id="CP061800">
    <property type="protein sequence ID" value="QTA91298.1"/>
    <property type="molecule type" value="Genomic_DNA"/>
</dbReference>
<dbReference type="GO" id="GO:0005737">
    <property type="term" value="C:cytoplasm"/>
    <property type="evidence" value="ECO:0007669"/>
    <property type="project" value="TreeGrafter"/>
</dbReference>
<keyword evidence="2" id="KW-1185">Reference proteome</keyword>
<dbReference type="PANTHER" id="PTHR15811">
    <property type="entry name" value="MTH938 DOMAIN-CONTAINING PROTEIN"/>
    <property type="match status" value="1"/>
</dbReference>
<dbReference type="AlphaFoldDB" id="A0A975BTF5"/>
<accession>A0A975BTF5</accession>
<sequence length="113" mass="12576">MIETCEFGSIVIDGKKHTSDLIIYPDRHTEDGWRRKSGHRLSGDDIGDLIKSEPEVIIAGTGVNGRMKPDRELRKLLAQKGITLIAEPNQNAMKSYNKLISAKRVGACFHLTC</sequence>
<dbReference type="Pfam" id="PF04430">
    <property type="entry name" value="DUF498"/>
    <property type="match status" value="1"/>
</dbReference>
<organism evidence="1 2">
    <name type="scientific">Desulfonema magnum</name>
    <dbReference type="NCBI Taxonomy" id="45655"/>
    <lineage>
        <taxon>Bacteria</taxon>
        <taxon>Pseudomonadati</taxon>
        <taxon>Thermodesulfobacteriota</taxon>
        <taxon>Desulfobacteria</taxon>
        <taxon>Desulfobacterales</taxon>
        <taxon>Desulfococcaceae</taxon>
        <taxon>Desulfonema</taxon>
    </lineage>
</organism>
<dbReference type="InterPro" id="IPR007523">
    <property type="entry name" value="NDUFAF3/AAMDC"/>
</dbReference>
<proteinExistence type="predicted"/>
<gene>
    <name evidence="1" type="ORF">dnm_073620</name>
</gene>
<dbReference type="Proteomes" id="UP000663722">
    <property type="component" value="Chromosome"/>
</dbReference>
<dbReference type="KEGG" id="dmm:dnm_073620"/>
<dbReference type="InterPro" id="IPR036748">
    <property type="entry name" value="MTH938-like_sf"/>
</dbReference>
<reference evidence="1" key="1">
    <citation type="journal article" date="2021" name="Microb. Physiol.">
        <title>Proteogenomic Insights into the Physiology of Marine, Sulfate-Reducing, Filamentous Desulfonema limicola and Desulfonema magnum.</title>
        <authorList>
            <person name="Schnaars V."/>
            <person name="Wohlbrand L."/>
            <person name="Scheve S."/>
            <person name="Hinrichs C."/>
            <person name="Reinhardt R."/>
            <person name="Rabus R."/>
        </authorList>
    </citation>
    <scope>NUCLEOTIDE SEQUENCE</scope>
    <source>
        <strain evidence="1">4be13</strain>
    </source>
</reference>